<dbReference type="AlphaFoldDB" id="A0ABD1X8H0"/>
<keyword evidence="3" id="KW-1185">Reference proteome</keyword>
<name>A0ABD1X8H0_9LAMI</name>
<feature type="compositionally biased region" description="Polar residues" evidence="1">
    <location>
        <begin position="1"/>
        <end position="13"/>
    </location>
</feature>
<reference evidence="3" key="1">
    <citation type="submission" date="2024-07" db="EMBL/GenBank/DDBJ databases">
        <title>Two chromosome-level genome assemblies of Korean endemic species Abeliophyllum distichum and Forsythia ovata (Oleaceae).</title>
        <authorList>
            <person name="Jang H."/>
        </authorList>
    </citation>
    <scope>NUCLEOTIDE SEQUENCE [LARGE SCALE GENOMIC DNA]</scope>
</reference>
<dbReference type="Proteomes" id="UP001604277">
    <property type="component" value="Unassembled WGS sequence"/>
</dbReference>
<comment type="caution">
    <text evidence="2">The sequence shown here is derived from an EMBL/GenBank/DDBJ whole genome shotgun (WGS) entry which is preliminary data.</text>
</comment>
<feature type="region of interest" description="Disordered" evidence="1">
    <location>
        <begin position="1"/>
        <end position="23"/>
    </location>
</feature>
<accession>A0ABD1X8H0</accession>
<sequence>MDGQFQRANGCTISASSRRARSPRTVRLGAITNRRKAHPLSHQAVVLLQSPLKYLPKSDGPNSKQPRGGSFTLAAADENRCQIATVRYIKWQRAKVNLQGGG</sequence>
<proteinExistence type="predicted"/>
<evidence type="ECO:0000256" key="1">
    <source>
        <dbReference type="SAM" id="MobiDB-lite"/>
    </source>
</evidence>
<organism evidence="2 3">
    <name type="scientific">Forsythia ovata</name>
    <dbReference type="NCBI Taxonomy" id="205694"/>
    <lineage>
        <taxon>Eukaryota</taxon>
        <taxon>Viridiplantae</taxon>
        <taxon>Streptophyta</taxon>
        <taxon>Embryophyta</taxon>
        <taxon>Tracheophyta</taxon>
        <taxon>Spermatophyta</taxon>
        <taxon>Magnoliopsida</taxon>
        <taxon>eudicotyledons</taxon>
        <taxon>Gunneridae</taxon>
        <taxon>Pentapetalae</taxon>
        <taxon>asterids</taxon>
        <taxon>lamiids</taxon>
        <taxon>Lamiales</taxon>
        <taxon>Oleaceae</taxon>
        <taxon>Forsythieae</taxon>
        <taxon>Forsythia</taxon>
    </lineage>
</organism>
<evidence type="ECO:0000313" key="2">
    <source>
        <dbReference type="EMBL" id="KAL2558232.1"/>
    </source>
</evidence>
<dbReference type="EMBL" id="JBFOLJ010000001">
    <property type="protein sequence ID" value="KAL2558232.1"/>
    <property type="molecule type" value="Genomic_DNA"/>
</dbReference>
<gene>
    <name evidence="2" type="ORF">Fot_02971</name>
</gene>
<evidence type="ECO:0000313" key="3">
    <source>
        <dbReference type="Proteomes" id="UP001604277"/>
    </source>
</evidence>
<protein>
    <submittedName>
        <fullName evidence="2">Uncharacterized protein</fullName>
    </submittedName>
</protein>